<dbReference type="Pfam" id="PF07290">
    <property type="entry name" value="YqiJ_OB"/>
    <property type="match status" value="1"/>
</dbReference>
<feature type="domain" description="Inner membrane protein YqiJ OB-fold" evidence="2">
    <location>
        <begin position="129"/>
        <end position="192"/>
    </location>
</feature>
<evidence type="ECO:0000259" key="3">
    <source>
        <dbReference type="Pfam" id="PF21001"/>
    </source>
</evidence>
<keyword evidence="5" id="KW-1185">Reference proteome</keyword>
<organism evidence="4 5">
    <name type="scientific">Devosia enhydra</name>
    <dbReference type="NCBI Taxonomy" id="665118"/>
    <lineage>
        <taxon>Bacteria</taxon>
        <taxon>Pseudomonadati</taxon>
        <taxon>Pseudomonadota</taxon>
        <taxon>Alphaproteobacteria</taxon>
        <taxon>Hyphomicrobiales</taxon>
        <taxon>Devosiaceae</taxon>
        <taxon>Devosia</taxon>
    </lineage>
</organism>
<dbReference type="AlphaFoldDB" id="A0A1K2HT09"/>
<feature type="transmembrane region" description="Helical" evidence="1">
    <location>
        <begin position="48"/>
        <end position="72"/>
    </location>
</feature>
<evidence type="ECO:0000259" key="2">
    <source>
        <dbReference type="Pfam" id="PF07290"/>
    </source>
</evidence>
<sequence>MLAIGALEVLALLAGFSPSASIEAALPEIDLPDAPELSGAEFGPFSLILGWLSVGRLPLLVLLIILLSSFAITGYSLQWATIAATGAALPPLLASLVALVGGAFGMRHFGRWLGRIFPRDHSEAASQAELVGSYATIIRGEAKPGQPAEAKAQDLRGRTHYLLVEPRDADARFAAGARVFIVSRNRTIYRAVDRLDPTEDPS</sequence>
<dbReference type="EMBL" id="FPKU01000001">
    <property type="protein sequence ID" value="SFZ81150.1"/>
    <property type="molecule type" value="Genomic_DNA"/>
</dbReference>
<accession>A0A1K2HT09</accession>
<evidence type="ECO:0008006" key="6">
    <source>
        <dbReference type="Google" id="ProtNLM"/>
    </source>
</evidence>
<proteinExistence type="predicted"/>
<keyword evidence="1" id="KW-1133">Transmembrane helix</keyword>
<reference evidence="4 5" key="1">
    <citation type="submission" date="2016-11" db="EMBL/GenBank/DDBJ databases">
        <authorList>
            <person name="Jaros S."/>
            <person name="Januszkiewicz K."/>
            <person name="Wedrychowicz H."/>
        </authorList>
    </citation>
    <scope>NUCLEOTIDE SEQUENCE [LARGE SCALE GENOMIC DNA]</scope>
    <source>
        <strain evidence="4 5">ATCC 23634</strain>
    </source>
</reference>
<feature type="transmembrane region" description="Helical" evidence="1">
    <location>
        <begin position="79"/>
        <end position="104"/>
    </location>
</feature>
<keyword evidence="1" id="KW-0812">Transmembrane</keyword>
<dbReference type="OrthoDB" id="5421421at2"/>
<dbReference type="Pfam" id="PF21001">
    <property type="entry name" value="YqiJ_N"/>
    <property type="match status" value="1"/>
</dbReference>
<protein>
    <recommendedName>
        <fullName evidence="6">Membrane protein implicated in regulation of membrane protease activity</fullName>
    </recommendedName>
</protein>
<name>A0A1K2HT09_9HYPH</name>
<keyword evidence="1" id="KW-0472">Membrane</keyword>
<evidence type="ECO:0000313" key="4">
    <source>
        <dbReference type="EMBL" id="SFZ81150.1"/>
    </source>
</evidence>
<evidence type="ECO:0000313" key="5">
    <source>
        <dbReference type="Proteomes" id="UP000183447"/>
    </source>
</evidence>
<dbReference type="STRING" id="665118.SAMN02983003_0340"/>
<evidence type="ECO:0000256" key="1">
    <source>
        <dbReference type="SAM" id="Phobius"/>
    </source>
</evidence>
<gene>
    <name evidence="4" type="ORF">SAMN02983003_0340</name>
</gene>
<dbReference type="InterPro" id="IPR048376">
    <property type="entry name" value="YqiJ_N"/>
</dbReference>
<dbReference type="InterPro" id="IPR010840">
    <property type="entry name" value="YqiJ_OB"/>
</dbReference>
<feature type="domain" description="Inner membrane protein YqiJ N-terminal" evidence="3">
    <location>
        <begin position="1"/>
        <end position="100"/>
    </location>
</feature>
<dbReference type="Proteomes" id="UP000183447">
    <property type="component" value="Unassembled WGS sequence"/>
</dbReference>